<accession>A0A1G2FXU9</accession>
<proteinExistence type="predicted"/>
<evidence type="ECO:0008006" key="4">
    <source>
        <dbReference type="Google" id="ProtNLM"/>
    </source>
</evidence>
<sequence>MKKERLNFNERMKFSNIFWVLCILLFASGVPVTAIGLSMSKLSFVVSGAGIVIIGFVSFYISLKLEDEARHGDRDHPLFFEKWMAKK</sequence>
<evidence type="ECO:0000313" key="2">
    <source>
        <dbReference type="EMBL" id="OGZ42440.1"/>
    </source>
</evidence>
<gene>
    <name evidence="2" type="ORF">A2W41_03595</name>
</gene>
<evidence type="ECO:0000313" key="3">
    <source>
        <dbReference type="Proteomes" id="UP000176700"/>
    </source>
</evidence>
<comment type="caution">
    <text evidence="2">The sequence shown here is derived from an EMBL/GenBank/DDBJ whole genome shotgun (WGS) entry which is preliminary data.</text>
</comment>
<dbReference type="EMBL" id="MHNI01000018">
    <property type="protein sequence ID" value="OGZ42440.1"/>
    <property type="molecule type" value="Genomic_DNA"/>
</dbReference>
<keyword evidence="1" id="KW-0472">Membrane</keyword>
<name>A0A1G2FXU9_9BACT</name>
<keyword evidence="1" id="KW-0812">Transmembrane</keyword>
<organism evidence="2 3">
    <name type="scientific">Candidatus Ryanbacteria bacterium RIFCSPHIGHO2_01_45_13</name>
    <dbReference type="NCBI Taxonomy" id="1802112"/>
    <lineage>
        <taxon>Bacteria</taxon>
        <taxon>Candidatus Ryaniibacteriota</taxon>
    </lineage>
</organism>
<reference evidence="2 3" key="1">
    <citation type="journal article" date="2016" name="Nat. Commun.">
        <title>Thousands of microbial genomes shed light on interconnected biogeochemical processes in an aquifer system.</title>
        <authorList>
            <person name="Anantharaman K."/>
            <person name="Brown C.T."/>
            <person name="Hug L.A."/>
            <person name="Sharon I."/>
            <person name="Castelle C.J."/>
            <person name="Probst A.J."/>
            <person name="Thomas B.C."/>
            <person name="Singh A."/>
            <person name="Wilkins M.J."/>
            <person name="Karaoz U."/>
            <person name="Brodie E.L."/>
            <person name="Williams K.H."/>
            <person name="Hubbard S.S."/>
            <person name="Banfield J.F."/>
        </authorList>
    </citation>
    <scope>NUCLEOTIDE SEQUENCE [LARGE SCALE GENOMIC DNA]</scope>
</reference>
<keyword evidence="1" id="KW-1133">Transmembrane helix</keyword>
<evidence type="ECO:0000256" key="1">
    <source>
        <dbReference type="SAM" id="Phobius"/>
    </source>
</evidence>
<protein>
    <recommendedName>
        <fullName evidence="4">YiaAB two helix domain-containing protein</fullName>
    </recommendedName>
</protein>
<dbReference type="Proteomes" id="UP000176700">
    <property type="component" value="Unassembled WGS sequence"/>
</dbReference>
<dbReference type="AlphaFoldDB" id="A0A1G2FXU9"/>
<feature type="transmembrane region" description="Helical" evidence="1">
    <location>
        <begin position="44"/>
        <end position="63"/>
    </location>
</feature>